<accession>A0AAD3X103</accession>
<comment type="caution">
    <text evidence="1">The sequence shown here is derived from an EMBL/GenBank/DDBJ whole genome shotgun (WGS) entry which is preliminary data.</text>
</comment>
<organism evidence="1 2">
    <name type="scientific">Photobacterium damselae subsp. damselae</name>
    <name type="common">Listonella damsela</name>
    <dbReference type="NCBI Taxonomy" id="85581"/>
    <lineage>
        <taxon>Bacteria</taxon>
        <taxon>Pseudomonadati</taxon>
        <taxon>Pseudomonadota</taxon>
        <taxon>Gammaproteobacteria</taxon>
        <taxon>Vibrionales</taxon>
        <taxon>Vibrionaceae</taxon>
        <taxon>Photobacterium</taxon>
    </lineage>
</organism>
<dbReference type="EMBL" id="VZUQ01000024">
    <property type="protein sequence ID" value="KAB1184167.1"/>
    <property type="molecule type" value="Genomic_DNA"/>
</dbReference>
<gene>
    <name evidence="1" type="ORF">F6450_02315</name>
</gene>
<proteinExistence type="predicted"/>
<sequence>MVFALLAPFRAFALNGASIYLENIKTDYYIKYNSKPIFYYQLKAEHKTEIYSNSKNIFTQYFDRNVAKVHNFFTDGVFSTRNVVINFKQAYYFNGSLFLEQTSGSIEHNNISAKEIKFRLKDNMLLAKHIRFISAESTSTKINYQYHIKITNEKKT</sequence>
<evidence type="ECO:0000313" key="1">
    <source>
        <dbReference type="EMBL" id="KAB1184167.1"/>
    </source>
</evidence>
<dbReference type="AlphaFoldDB" id="A0AAD3X103"/>
<reference evidence="1 2" key="1">
    <citation type="submission" date="2019-09" db="EMBL/GenBank/DDBJ databases">
        <title>Photobacterium damselae subsp. damselae CDC-2227-81, a human clinical isolate.</title>
        <authorList>
            <person name="Osorio C.R."/>
        </authorList>
    </citation>
    <scope>NUCLEOTIDE SEQUENCE [LARGE SCALE GENOMIC DNA]</scope>
    <source>
        <strain evidence="1 2">CDC-2227-81</strain>
    </source>
</reference>
<protein>
    <submittedName>
        <fullName evidence="1">Uncharacterized protein</fullName>
    </submittedName>
</protein>
<dbReference type="RefSeq" id="WP_146130152.1">
    <property type="nucleotide sequence ID" value="NZ_JABXYE010000072.1"/>
</dbReference>
<name>A0AAD3X103_PHODD</name>
<dbReference type="Proteomes" id="UP000480943">
    <property type="component" value="Unassembled WGS sequence"/>
</dbReference>
<evidence type="ECO:0000313" key="2">
    <source>
        <dbReference type="Proteomes" id="UP000480943"/>
    </source>
</evidence>